<dbReference type="STRING" id="754477.Q7C_381"/>
<feature type="transmembrane region" description="Helical" evidence="6">
    <location>
        <begin position="651"/>
        <end position="675"/>
    </location>
</feature>
<organism evidence="8 9">
    <name type="scientific">Methylophaga frappieri (strain ATCC BAA-2434 / DSM 25690 / JAM7)</name>
    <dbReference type="NCBI Taxonomy" id="754477"/>
    <lineage>
        <taxon>Bacteria</taxon>
        <taxon>Pseudomonadati</taxon>
        <taxon>Pseudomonadota</taxon>
        <taxon>Gammaproteobacteria</taxon>
        <taxon>Thiotrichales</taxon>
        <taxon>Piscirickettsiaceae</taxon>
        <taxon>Methylophaga</taxon>
    </lineage>
</organism>
<keyword evidence="2" id="KW-1003">Cell membrane</keyword>
<keyword evidence="9" id="KW-1185">Reference proteome</keyword>
<proteinExistence type="predicted"/>
<feature type="domain" description="SSD" evidence="7">
    <location>
        <begin position="245"/>
        <end position="365"/>
    </location>
</feature>
<dbReference type="PATRIC" id="fig|754477.3.peg.376"/>
<name>I1YF63_METFJ</name>
<dbReference type="AlphaFoldDB" id="I1YF63"/>
<evidence type="ECO:0000259" key="7">
    <source>
        <dbReference type="PROSITE" id="PS50156"/>
    </source>
</evidence>
<dbReference type="InterPro" id="IPR004869">
    <property type="entry name" value="MMPL_dom"/>
</dbReference>
<feature type="transmembrane region" description="Helical" evidence="6">
    <location>
        <begin position="342"/>
        <end position="360"/>
    </location>
</feature>
<dbReference type="eggNOG" id="COG1033">
    <property type="taxonomic scope" value="Bacteria"/>
</dbReference>
<dbReference type="OrthoDB" id="9803781at2"/>
<keyword evidence="4 6" id="KW-1133">Transmembrane helix</keyword>
<accession>I1YF63</accession>
<dbReference type="SUPFAM" id="SSF82866">
    <property type="entry name" value="Multidrug efflux transporter AcrB transmembrane domain"/>
    <property type="match status" value="2"/>
</dbReference>
<dbReference type="PANTHER" id="PTHR33406:SF12">
    <property type="entry name" value="BLR2997 PROTEIN"/>
    <property type="match status" value="1"/>
</dbReference>
<dbReference type="EMBL" id="CP003380">
    <property type="protein sequence ID" value="AFJ01556.1"/>
    <property type="molecule type" value="Genomic_DNA"/>
</dbReference>
<dbReference type="InterPro" id="IPR050545">
    <property type="entry name" value="Mycobact_MmpL"/>
</dbReference>
<evidence type="ECO:0000256" key="6">
    <source>
        <dbReference type="SAM" id="Phobius"/>
    </source>
</evidence>
<feature type="transmembrane region" description="Helical" evidence="6">
    <location>
        <begin position="395"/>
        <end position="415"/>
    </location>
</feature>
<feature type="transmembrane region" description="Helical" evidence="6">
    <location>
        <begin position="625"/>
        <end position="645"/>
    </location>
</feature>
<keyword evidence="3 6" id="KW-0812">Transmembrane</keyword>
<dbReference type="Pfam" id="PF03176">
    <property type="entry name" value="MMPL"/>
    <property type="match status" value="2"/>
</dbReference>
<evidence type="ECO:0000256" key="2">
    <source>
        <dbReference type="ARBA" id="ARBA00022475"/>
    </source>
</evidence>
<feature type="transmembrane region" description="Helical" evidence="6">
    <location>
        <begin position="214"/>
        <end position="232"/>
    </location>
</feature>
<dbReference type="HOGENOM" id="CLU_008861_3_0_6"/>
<feature type="transmembrane region" description="Helical" evidence="6">
    <location>
        <begin position="600"/>
        <end position="618"/>
    </location>
</feature>
<dbReference type="RefSeq" id="WP_014703006.1">
    <property type="nucleotide sequence ID" value="NC_017856.1"/>
</dbReference>
<dbReference type="InterPro" id="IPR000731">
    <property type="entry name" value="SSD"/>
</dbReference>
<evidence type="ECO:0000313" key="9">
    <source>
        <dbReference type="Proteomes" id="UP000009145"/>
    </source>
</evidence>
<comment type="subcellular location">
    <subcellularLocation>
        <location evidence="1">Cell membrane</location>
        <topology evidence="1">Multi-pass membrane protein</topology>
    </subcellularLocation>
</comment>
<reference evidence="8 9" key="1">
    <citation type="journal article" date="2012" name="J. Bacteriol.">
        <title>Complete genome sequences of Methylophaga sp. strain JAM1 and Methylophaga sp. strain JAM7.</title>
        <authorList>
            <person name="Villeneuve C."/>
            <person name="Martineau C."/>
            <person name="Mauffrey F."/>
            <person name="Villemur R."/>
        </authorList>
    </citation>
    <scope>NUCLEOTIDE SEQUENCE [LARGE SCALE GENOMIC DNA]</scope>
    <source>
        <strain evidence="8 9">JAM7</strain>
    </source>
</reference>
<evidence type="ECO:0000256" key="5">
    <source>
        <dbReference type="ARBA" id="ARBA00023136"/>
    </source>
</evidence>
<dbReference type="PROSITE" id="PS50156">
    <property type="entry name" value="SSD"/>
    <property type="match status" value="1"/>
</dbReference>
<gene>
    <name evidence="8" type="ordered locus">Q7C_381</name>
</gene>
<evidence type="ECO:0000313" key="8">
    <source>
        <dbReference type="EMBL" id="AFJ01556.1"/>
    </source>
</evidence>
<evidence type="ECO:0000256" key="3">
    <source>
        <dbReference type="ARBA" id="ARBA00022692"/>
    </source>
</evidence>
<feature type="transmembrane region" description="Helical" evidence="6">
    <location>
        <begin position="266"/>
        <end position="287"/>
    </location>
</feature>
<feature type="transmembrane region" description="Helical" evidence="6">
    <location>
        <begin position="307"/>
        <end position="330"/>
    </location>
</feature>
<dbReference type="Proteomes" id="UP000009145">
    <property type="component" value="Chromosome"/>
</dbReference>
<sequence length="706" mass="77526" precursor="true">MQARIIETILRYRVWCLILVGLVTLAAFNQLANLKVDNSNESFFLSSDQTRVQLDAFKQTFGNDDFIFILIADDQPVDSEKLASAGELVDRLELEVPHLSDLTWIGNVESITGVPGGIEIAELLSMGMSSAEIQQQIQHAVNDPAYRNRLISADGQTLGILLEFENYPDSGTNPRKESPPVVNAILADFPELDAHVVGIPVMNAYIDGKTEKEGPIWVGASLLGVCLLLGLTTRSVRGVLVPAATVVLSVIWTLAMVATIGYSLNMMAVMVPTLLVCVGIGDTVHVVAEMKNHVAGQPSRSAVLKQVLSRVSMPILLTTVTTAAGFLAFLATDLKQLQELGTQAAIGVWIAFLLTFLFAVPAMSFGKLPIADEDTPSKSDVYDTLLLKIATWVGLYPRLIISIFTVAIAMAVYGITMIQIETNTVRDLPVSDPLRQSFEQVEQRMGGVMSLEIVVDTGQSEGIKDLSIIHDMDQLQQYLEQHPLVAQTASIVDQLKQMHRAVHENKPVFYRLPETDSQIAEYLLLYEIGGGKQLEQFVSFTYDKARIQVRTKTLGLQQIRQLETDILAYQQANLSNLNIHFTGTLAMFRALGDHIAAGQLHSFLLAFMAITVLMILVLRSIKLGLIAMVPNVLPVIMALGVLGWAGAEVNIMMLILAPMILGVAVDDTIHFFSVIESILIKKPIMPLPIKKRCAVLVEPFYLQPWC</sequence>
<dbReference type="PANTHER" id="PTHR33406">
    <property type="entry name" value="MEMBRANE PROTEIN MJ1562-RELATED"/>
    <property type="match status" value="1"/>
</dbReference>
<feature type="transmembrane region" description="Helical" evidence="6">
    <location>
        <begin position="239"/>
        <end position="260"/>
    </location>
</feature>
<protein>
    <submittedName>
        <fullName evidence="8">Exporters of the RND superfamily</fullName>
    </submittedName>
</protein>
<evidence type="ECO:0000256" key="1">
    <source>
        <dbReference type="ARBA" id="ARBA00004651"/>
    </source>
</evidence>
<feature type="transmembrane region" description="Helical" evidence="6">
    <location>
        <begin position="12"/>
        <end position="32"/>
    </location>
</feature>
<keyword evidence="5 6" id="KW-0472">Membrane</keyword>
<dbReference type="Gene3D" id="1.20.1640.10">
    <property type="entry name" value="Multidrug efflux transporter AcrB transmembrane domain"/>
    <property type="match status" value="2"/>
</dbReference>
<dbReference type="KEGG" id="mec:Q7C_381"/>
<evidence type="ECO:0000256" key="4">
    <source>
        <dbReference type="ARBA" id="ARBA00022989"/>
    </source>
</evidence>
<dbReference type="GO" id="GO:0005886">
    <property type="term" value="C:plasma membrane"/>
    <property type="evidence" value="ECO:0007669"/>
    <property type="project" value="UniProtKB-SubCell"/>
</dbReference>